<dbReference type="OrthoDB" id="9812192at2"/>
<dbReference type="Gene3D" id="3.30.70.100">
    <property type="match status" value="1"/>
</dbReference>
<accession>W6M2P1</accession>
<reference evidence="2" key="1">
    <citation type="submission" date="2013-07" db="EMBL/GenBank/DDBJ databases">
        <authorList>
            <person name="McIlroy S."/>
        </authorList>
    </citation>
    <scope>NUCLEOTIDE SEQUENCE [LARGE SCALE GENOMIC DNA]</scope>
    <source>
        <strain evidence="2">Run_A_D11</strain>
    </source>
</reference>
<dbReference type="PANTHER" id="PTHR33336">
    <property type="entry name" value="QUINOL MONOOXYGENASE YGIN-RELATED"/>
    <property type="match status" value="1"/>
</dbReference>
<dbReference type="EMBL" id="CBTJ020000027">
    <property type="protein sequence ID" value="CDI01791.1"/>
    <property type="molecule type" value="Genomic_DNA"/>
</dbReference>
<evidence type="ECO:0000259" key="1">
    <source>
        <dbReference type="PROSITE" id="PS51725"/>
    </source>
</evidence>
<gene>
    <name evidence="2" type="ORF">BN873_210012</name>
</gene>
<sequence>MNQTSVHIVARVTAKPDRVAELRAVLETLLTPTRQEAGCRRYILLQNQQEPTGFTFVEEWVDAAAIDNHMKSAHLQQAFAQAAGLLAARPDIQRYDLIG</sequence>
<dbReference type="SUPFAM" id="SSF54909">
    <property type="entry name" value="Dimeric alpha+beta barrel"/>
    <property type="match status" value="1"/>
</dbReference>
<feature type="domain" description="ABM" evidence="1">
    <location>
        <begin position="6"/>
        <end position="95"/>
    </location>
</feature>
<proteinExistence type="predicted"/>
<dbReference type="InterPro" id="IPR007138">
    <property type="entry name" value="ABM_dom"/>
</dbReference>
<dbReference type="PANTHER" id="PTHR33336:SF15">
    <property type="entry name" value="ABM DOMAIN-CONTAINING PROTEIN"/>
    <property type="match status" value="1"/>
</dbReference>
<keyword evidence="2" id="KW-0560">Oxidoreductase</keyword>
<dbReference type="GO" id="GO:0004497">
    <property type="term" value="F:monooxygenase activity"/>
    <property type="evidence" value="ECO:0007669"/>
    <property type="project" value="UniProtKB-KW"/>
</dbReference>
<dbReference type="Pfam" id="PF03992">
    <property type="entry name" value="ABM"/>
    <property type="match status" value="1"/>
</dbReference>
<dbReference type="STRING" id="1400863.BN873_210012"/>
<name>W6M2P1_9GAMM</name>
<keyword evidence="3" id="KW-1185">Reference proteome</keyword>
<keyword evidence="2" id="KW-0503">Monooxygenase</keyword>
<dbReference type="InterPro" id="IPR050744">
    <property type="entry name" value="AI-2_Isomerase_LsrG"/>
</dbReference>
<reference evidence="2" key="2">
    <citation type="submission" date="2014-03" db="EMBL/GenBank/DDBJ databases">
        <title>Candidatus Competibacter-lineage genomes retrieved from metagenomes reveal functional metabolic diversity.</title>
        <authorList>
            <person name="McIlroy S.J."/>
            <person name="Albertsen M."/>
            <person name="Andresen E.K."/>
            <person name="Saunders A.M."/>
            <person name="Kristiansen R."/>
            <person name="Stokholm-Bjerregaard M."/>
            <person name="Nielsen K.L."/>
            <person name="Nielsen P.H."/>
        </authorList>
    </citation>
    <scope>NUCLEOTIDE SEQUENCE</scope>
    <source>
        <strain evidence="2">Run_A_D11</strain>
    </source>
</reference>
<organism evidence="2 3">
    <name type="scientific">Candidatus Competibacter denitrificans Run_A_D11</name>
    <dbReference type="NCBI Taxonomy" id="1400863"/>
    <lineage>
        <taxon>Bacteria</taxon>
        <taxon>Pseudomonadati</taxon>
        <taxon>Pseudomonadota</taxon>
        <taxon>Gammaproteobacteria</taxon>
        <taxon>Candidatus Competibacteraceae</taxon>
        <taxon>Candidatus Competibacter</taxon>
    </lineage>
</organism>
<protein>
    <submittedName>
        <fullName evidence="2">Antibiotic biosynthesis monooxygenase</fullName>
    </submittedName>
</protein>
<dbReference type="InterPro" id="IPR011008">
    <property type="entry name" value="Dimeric_a/b-barrel"/>
</dbReference>
<dbReference type="Proteomes" id="UP000035760">
    <property type="component" value="Unassembled WGS sequence"/>
</dbReference>
<dbReference type="PROSITE" id="PS51725">
    <property type="entry name" value="ABM"/>
    <property type="match status" value="1"/>
</dbReference>
<dbReference type="RefSeq" id="WP_048671245.1">
    <property type="nucleotide sequence ID" value="NZ_CBTJ020000027.1"/>
</dbReference>
<dbReference type="AlphaFoldDB" id="W6M2P1"/>
<comment type="caution">
    <text evidence="2">The sequence shown here is derived from an EMBL/GenBank/DDBJ whole genome shotgun (WGS) entry which is preliminary data.</text>
</comment>
<evidence type="ECO:0000313" key="2">
    <source>
        <dbReference type="EMBL" id="CDI01791.1"/>
    </source>
</evidence>
<evidence type="ECO:0000313" key="3">
    <source>
        <dbReference type="Proteomes" id="UP000035760"/>
    </source>
</evidence>